<dbReference type="GO" id="GO:0005737">
    <property type="term" value="C:cytoplasm"/>
    <property type="evidence" value="ECO:0007669"/>
    <property type="project" value="TreeGrafter"/>
</dbReference>
<evidence type="ECO:0000256" key="4">
    <source>
        <dbReference type="ARBA" id="ARBA00022842"/>
    </source>
</evidence>
<dbReference type="RefSeq" id="WP_110609647.1">
    <property type="nucleotide sequence ID" value="NZ_PDOD01000002.1"/>
</dbReference>
<comment type="caution">
    <text evidence="7">The sequence shown here is derived from an EMBL/GenBank/DDBJ whole genome shotgun (WGS) entry which is preliminary data.</text>
</comment>
<dbReference type="PROSITE" id="PS50126">
    <property type="entry name" value="S1"/>
    <property type="match status" value="1"/>
</dbReference>
<evidence type="ECO:0000313" key="8">
    <source>
        <dbReference type="Proteomes" id="UP000248214"/>
    </source>
</evidence>
<dbReference type="GO" id="GO:0003723">
    <property type="term" value="F:RNA binding"/>
    <property type="evidence" value="ECO:0007669"/>
    <property type="project" value="UniProtKB-KW"/>
</dbReference>
<accession>A0A323TVQ9</accession>
<dbReference type="Gene3D" id="3.40.1260.20">
    <property type="entry name" value="Ribonuclease E, catalytic domain"/>
    <property type="match status" value="1"/>
</dbReference>
<dbReference type="GO" id="GO:0006364">
    <property type="term" value="P:rRNA processing"/>
    <property type="evidence" value="ECO:0007669"/>
    <property type="project" value="TreeGrafter"/>
</dbReference>
<dbReference type="Pfam" id="PF10150">
    <property type="entry name" value="RNase_E_G"/>
    <property type="match status" value="1"/>
</dbReference>
<dbReference type="GO" id="GO:0004540">
    <property type="term" value="F:RNA nuclease activity"/>
    <property type="evidence" value="ECO:0007669"/>
    <property type="project" value="InterPro"/>
</dbReference>
<dbReference type="Gene3D" id="2.40.50.140">
    <property type="entry name" value="Nucleic acid-binding proteins"/>
    <property type="match status" value="1"/>
</dbReference>
<comment type="cofactor">
    <cofactor evidence="1">
        <name>Mg(2+)</name>
        <dbReference type="ChEBI" id="CHEBI:18420"/>
    </cofactor>
</comment>
<dbReference type="PANTHER" id="PTHR30001:SF0">
    <property type="entry name" value="RIBONUCLEASE G"/>
    <property type="match status" value="1"/>
</dbReference>
<dbReference type="Proteomes" id="UP000248214">
    <property type="component" value="Unassembled WGS sequence"/>
</dbReference>
<keyword evidence="2" id="KW-0479">Metal-binding</keyword>
<evidence type="ECO:0000259" key="6">
    <source>
        <dbReference type="PROSITE" id="PS50126"/>
    </source>
</evidence>
<sequence>MDRKIILHRWMNDMRGALLEEGKVVEWLFDTPSEGPQPGMIFRGQVVDVLPGMDAVFVDIGAEKNGFLYKKELVSYHRSINEADGSGAEKPISSYMTKGQWINVQVKKEETGSKGAKLTELLSFPGKYLVYLPEANYVAVSKKMNDEVRDEWRAQAREWLENDEGIIIRTVAEDRSSEEVYEELSRLKDTYQEVLSIGKQTSKKTMMLYNDSSLMDRVIRDFLDDENTMVVVDQLDDYQYIKKHEHKQSLSKVELYRGKEDIFTHYDLHKTMEKSLKPFIWMKNGGSLQIDHTEAMTVIDVNSAKFIGKQGLRETALKLNVEAAKTIADQLRLRDVGGIVLIDFVDMSSDEDRAEVLKVLRNQLKKDRTMTSVLGFTKLGLVEMTRKKTRKTLQESLLRSCSVCDGTGKVLKEEEIAREMEIAISSLRNLEEDAVLIEVAEKVYTLYKTEARSRLARIEEQSGKEIYLNKSNTNTFTIRIIGSVEEVRKRWEGQG</sequence>
<name>A0A323TVQ9_9BACI</name>
<evidence type="ECO:0000256" key="1">
    <source>
        <dbReference type="ARBA" id="ARBA00001946"/>
    </source>
</evidence>
<dbReference type="InterPro" id="IPR003029">
    <property type="entry name" value="S1_domain"/>
</dbReference>
<dbReference type="PANTHER" id="PTHR30001">
    <property type="entry name" value="RIBONUCLEASE"/>
    <property type="match status" value="1"/>
</dbReference>
<reference evidence="7 8" key="1">
    <citation type="submission" date="2017-10" db="EMBL/GenBank/DDBJ databases">
        <title>Bacillus sp. nov., a halophilic bacterium isolated from a Keqin Lake.</title>
        <authorList>
            <person name="Wang H."/>
        </authorList>
    </citation>
    <scope>NUCLEOTIDE SEQUENCE [LARGE SCALE GENOMIC DNA]</scope>
    <source>
        <strain evidence="7 8">KQ-12</strain>
    </source>
</reference>
<dbReference type="GO" id="GO:0016787">
    <property type="term" value="F:hydrolase activity"/>
    <property type="evidence" value="ECO:0007669"/>
    <property type="project" value="UniProtKB-KW"/>
</dbReference>
<dbReference type="EMBL" id="PDOD01000002">
    <property type="protein sequence ID" value="PYZ93615.1"/>
    <property type="molecule type" value="Genomic_DNA"/>
</dbReference>
<protein>
    <submittedName>
        <fullName evidence="7">Ribonuclease E/G</fullName>
    </submittedName>
</protein>
<evidence type="ECO:0000256" key="5">
    <source>
        <dbReference type="ARBA" id="ARBA00022884"/>
    </source>
</evidence>
<organism evidence="7 8">
    <name type="scientific">Salipaludibacillus keqinensis</name>
    <dbReference type="NCBI Taxonomy" id="2045207"/>
    <lineage>
        <taxon>Bacteria</taxon>
        <taxon>Bacillati</taxon>
        <taxon>Bacillota</taxon>
        <taxon>Bacilli</taxon>
        <taxon>Bacillales</taxon>
        <taxon>Bacillaceae</taxon>
    </lineage>
</organism>
<dbReference type="NCBIfam" id="TIGR00757">
    <property type="entry name" value="RNaseEG"/>
    <property type="match status" value="1"/>
</dbReference>
<dbReference type="OrthoDB" id="9804278at2"/>
<keyword evidence="3" id="KW-0378">Hydrolase</keyword>
<keyword evidence="8" id="KW-1185">Reference proteome</keyword>
<evidence type="ECO:0000256" key="2">
    <source>
        <dbReference type="ARBA" id="ARBA00022723"/>
    </source>
</evidence>
<evidence type="ECO:0000313" key="7">
    <source>
        <dbReference type="EMBL" id="PYZ93615.1"/>
    </source>
</evidence>
<gene>
    <name evidence="7" type="ORF">CR194_10670</name>
</gene>
<dbReference type="InterPro" id="IPR004659">
    <property type="entry name" value="RNase_E/G"/>
</dbReference>
<dbReference type="GO" id="GO:0046872">
    <property type="term" value="F:metal ion binding"/>
    <property type="evidence" value="ECO:0007669"/>
    <property type="project" value="UniProtKB-KW"/>
</dbReference>
<dbReference type="InterPro" id="IPR019307">
    <property type="entry name" value="RNA-bd_AU-1/RNase_E/G"/>
</dbReference>
<dbReference type="SMART" id="SM00316">
    <property type="entry name" value="S1"/>
    <property type="match status" value="1"/>
</dbReference>
<keyword evidence="4" id="KW-0460">Magnesium</keyword>
<evidence type="ECO:0000256" key="3">
    <source>
        <dbReference type="ARBA" id="ARBA00022801"/>
    </source>
</evidence>
<dbReference type="CDD" id="cd04453">
    <property type="entry name" value="S1_RNase_E"/>
    <property type="match status" value="1"/>
</dbReference>
<feature type="domain" description="S1 motif" evidence="6">
    <location>
        <begin position="39"/>
        <end position="121"/>
    </location>
</feature>
<proteinExistence type="predicted"/>
<dbReference type="InterPro" id="IPR012340">
    <property type="entry name" value="NA-bd_OB-fold"/>
</dbReference>
<dbReference type="AlphaFoldDB" id="A0A323TVQ9"/>
<keyword evidence="5" id="KW-0694">RNA-binding</keyword>
<dbReference type="SUPFAM" id="SSF50249">
    <property type="entry name" value="Nucleic acid-binding proteins"/>
    <property type="match status" value="1"/>
</dbReference>